<accession>A0A9P5BPD7</accession>
<organism evidence="13 14">
    <name type="scientific">Colletotrichum siamense</name>
    <name type="common">Anthracnose fungus</name>
    <dbReference type="NCBI Taxonomy" id="690259"/>
    <lineage>
        <taxon>Eukaryota</taxon>
        <taxon>Fungi</taxon>
        <taxon>Dikarya</taxon>
        <taxon>Ascomycota</taxon>
        <taxon>Pezizomycotina</taxon>
        <taxon>Sordariomycetes</taxon>
        <taxon>Hypocreomycetidae</taxon>
        <taxon>Glomerellales</taxon>
        <taxon>Glomerellaceae</taxon>
        <taxon>Colletotrichum</taxon>
        <taxon>Colletotrichum gloeosporioides species complex</taxon>
    </lineage>
</organism>
<dbReference type="FunFam" id="3.30.870.10:FF:000038">
    <property type="entry name" value="Probable tyrosyl-DNA phosphodiesterase"/>
    <property type="match status" value="1"/>
</dbReference>
<proteinExistence type="inferred from homology"/>
<keyword evidence="3" id="KW-0540">Nuclease</keyword>
<feature type="binding site" evidence="10">
    <location>
        <position position="432"/>
    </location>
    <ligand>
        <name>substrate</name>
    </ligand>
</feature>
<evidence type="ECO:0000256" key="3">
    <source>
        <dbReference type="ARBA" id="ARBA00022722"/>
    </source>
</evidence>
<dbReference type="GO" id="GO:0006281">
    <property type="term" value="P:DNA repair"/>
    <property type="evidence" value="ECO:0007669"/>
    <property type="project" value="UniProtKB-KW"/>
</dbReference>
<evidence type="ECO:0000313" key="13">
    <source>
        <dbReference type="EMBL" id="KAF4845058.1"/>
    </source>
</evidence>
<comment type="subcellular location">
    <subcellularLocation>
        <location evidence="1">Nucleus</location>
    </subcellularLocation>
</comment>
<evidence type="ECO:0000256" key="10">
    <source>
        <dbReference type="PIRSR" id="PIRSR610347-2"/>
    </source>
</evidence>
<comment type="caution">
    <text evidence="13">The sequence shown here is derived from an EMBL/GenBank/DDBJ whole genome shotgun (WGS) entry which is preliminary data.</text>
</comment>
<reference evidence="13" key="1">
    <citation type="submission" date="2019-06" db="EMBL/GenBank/DDBJ databases">
        <authorList>
            <person name="Gan P."/>
            <person name="Shirasu K."/>
        </authorList>
    </citation>
    <scope>NUCLEOTIDE SEQUENCE [LARGE SCALE GENOMIC DNA]</scope>
    <source>
        <strain evidence="13">CAD2</strain>
    </source>
</reference>
<dbReference type="Proteomes" id="UP000711996">
    <property type="component" value="Unassembled WGS sequence"/>
</dbReference>
<keyword evidence="7" id="KW-0234">DNA repair</keyword>
<evidence type="ECO:0000256" key="1">
    <source>
        <dbReference type="ARBA" id="ARBA00004123"/>
    </source>
</evidence>
<keyword evidence="8" id="KW-0539">Nucleus</keyword>
<evidence type="ECO:0000256" key="12">
    <source>
        <dbReference type="SAM" id="MobiDB-lite"/>
    </source>
</evidence>
<dbReference type="GO" id="GO:0017005">
    <property type="term" value="F:3'-tyrosyl-DNA phosphodiesterase activity"/>
    <property type="evidence" value="ECO:0007669"/>
    <property type="project" value="TreeGrafter"/>
</dbReference>
<dbReference type="PANTHER" id="PTHR12415:SF0">
    <property type="entry name" value="TYROSYL-DNA PHOSPHODIESTERASE 1"/>
    <property type="match status" value="1"/>
</dbReference>
<evidence type="ECO:0000313" key="14">
    <source>
        <dbReference type="Proteomes" id="UP000711996"/>
    </source>
</evidence>
<dbReference type="AlphaFoldDB" id="A0A9P5BPD7"/>
<gene>
    <name evidence="13" type="ORF">CGCSCA2_v013765</name>
</gene>
<protein>
    <submittedName>
        <fullName evidence="13">Tyrosyl-DNA phosphodiesterase</fullName>
    </submittedName>
</protein>
<dbReference type="EMBL" id="QPMT01000074">
    <property type="protein sequence ID" value="KAF4845058.1"/>
    <property type="molecule type" value="Genomic_DNA"/>
</dbReference>
<feature type="region of interest" description="Disordered" evidence="12">
    <location>
        <begin position="19"/>
        <end position="82"/>
    </location>
</feature>
<evidence type="ECO:0000256" key="9">
    <source>
        <dbReference type="PIRSR" id="PIRSR610347-1"/>
    </source>
</evidence>
<evidence type="ECO:0000256" key="7">
    <source>
        <dbReference type="ARBA" id="ARBA00023204"/>
    </source>
</evidence>
<name>A0A9P5BPD7_COLSI</name>
<feature type="active site" description="Nucleophile" evidence="9">
    <location>
        <position position="180"/>
    </location>
</feature>
<dbReference type="Pfam" id="PF06087">
    <property type="entry name" value="Tyr-DNA_phospho"/>
    <property type="match status" value="1"/>
</dbReference>
<dbReference type="SUPFAM" id="SSF56024">
    <property type="entry name" value="Phospholipase D/nuclease"/>
    <property type="match status" value="2"/>
</dbReference>
<dbReference type="PANTHER" id="PTHR12415">
    <property type="entry name" value="TYROSYL-DNA PHOSPHODIESTERASE 1"/>
    <property type="match status" value="1"/>
</dbReference>
<dbReference type="InterPro" id="IPR010347">
    <property type="entry name" value="Tdp1"/>
</dbReference>
<feature type="active site" description="Proton donor/acceptor" evidence="9">
    <location>
        <position position="430"/>
    </location>
</feature>
<evidence type="ECO:0000256" key="2">
    <source>
        <dbReference type="ARBA" id="ARBA00010205"/>
    </source>
</evidence>
<evidence type="ECO:0000256" key="11">
    <source>
        <dbReference type="PIRSR" id="PIRSR610347-3"/>
    </source>
</evidence>
<dbReference type="OrthoDB" id="47785at2759"/>
<dbReference type="GO" id="GO:0003697">
    <property type="term" value="F:single-stranded DNA binding"/>
    <property type="evidence" value="ECO:0007669"/>
    <property type="project" value="TreeGrafter"/>
</dbReference>
<feature type="site" description="Interaction with DNA" evidence="11">
    <location>
        <position position="453"/>
    </location>
</feature>
<keyword evidence="14" id="KW-1185">Reference proteome</keyword>
<evidence type="ECO:0000256" key="6">
    <source>
        <dbReference type="ARBA" id="ARBA00022839"/>
    </source>
</evidence>
<sequence>MDIPAKRKRVVIDLDEWEAARSRRSTSDVHQAAWGGSQPEVIDPEEWEASRRKRNLSAADLTGPPQTPSHKQDDHVIPSPFRLTRIPGLGDSANRDAVTLGDLVGDPSITELWEFNYLHDIPFLISHIDESSRTSISVHVVHGFWKADDRRRTELERDAGRHPNVLLHTAHMPEMFGTHHCKMMILFRRNRSAQIIIHTANMTPKDWNMMTNGVWASPLLACLPNGTDPRLDTPGQIGTGSRFKHDMLAYLKAYERRGGAAFKHLVDRLLQFDFSLVRAAFVASVPGRHRFDESVPSMHRWGWPGLRRALQAVPTSSDTSDGSAEIVIQVSTISTLGPKDNWLRSCLLDTLVQSSSPAARAPRLRLVFPTVENIRRCVGGYSSGSLIVTKTQSKQQAKQLDYLRPMLCRWASDSRVDTAKDSGRGPAAPHIKTYVRFSGSTIDWALLTSANLSRQAWGERPGKSEHVRIASWEVGVLVWPGILGGDQRSKMVAAFMSDTPRPTQAVAAPDSVAARGGVPFIGLRLPYSLPLQPYGASEQPWVSSLPHMEPDGEGRTWCPRPGV</sequence>
<dbReference type="GO" id="GO:0003690">
    <property type="term" value="F:double-stranded DNA binding"/>
    <property type="evidence" value="ECO:0007669"/>
    <property type="project" value="TreeGrafter"/>
</dbReference>
<evidence type="ECO:0000256" key="5">
    <source>
        <dbReference type="ARBA" id="ARBA00022801"/>
    </source>
</evidence>
<keyword evidence="4" id="KW-0227">DNA damage</keyword>
<evidence type="ECO:0000256" key="4">
    <source>
        <dbReference type="ARBA" id="ARBA00022763"/>
    </source>
</evidence>
<dbReference type="GO" id="GO:0005634">
    <property type="term" value="C:nucleus"/>
    <property type="evidence" value="ECO:0007669"/>
    <property type="project" value="UniProtKB-SubCell"/>
</dbReference>
<feature type="binding site" evidence="10">
    <location>
        <position position="182"/>
    </location>
    <ligand>
        <name>substrate</name>
    </ligand>
</feature>
<comment type="similarity">
    <text evidence="2">Belongs to the tyrosyl-DNA phosphodiesterase family.</text>
</comment>
<dbReference type="GO" id="GO:0004527">
    <property type="term" value="F:exonuclease activity"/>
    <property type="evidence" value="ECO:0007669"/>
    <property type="project" value="UniProtKB-KW"/>
</dbReference>
<keyword evidence="6" id="KW-0269">Exonuclease</keyword>
<keyword evidence="5" id="KW-0378">Hydrolase</keyword>
<evidence type="ECO:0000256" key="8">
    <source>
        <dbReference type="ARBA" id="ARBA00023242"/>
    </source>
</evidence>
<dbReference type="Gene3D" id="3.30.870.10">
    <property type="entry name" value="Endonuclease Chain A"/>
    <property type="match status" value="2"/>
</dbReference>